<organism evidence="2 3">
    <name type="scientific">Gordonia westfalica</name>
    <dbReference type="NCBI Taxonomy" id="158898"/>
    <lineage>
        <taxon>Bacteria</taxon>
        <taxon>Bacillati</taxon>
        <taxon>Actinomycetota</taxon>
        <taxon>Actinomycetes</taxon>
        <taxon>Mycobacteriales</taxon>
        <taxon>Gordoniaceae</taxon>
        <taxon>Gordonia</taxon>
    </lineage>
</organism>
<dbReference type="RefSeq" id="WP_084811750.1">
    <property type="nucleotide sequence ID" value="NZ_FNLM01000034.1"/>
</dbReference>
<proteinExistence type="predicted"/>
<feature type="transmembrane region" description="Helical" evidence="1">
    <location>
        <begin position="76"/>
        <end position="99"/>
    </location>
</feature>
<keyword evidence="1" id="KW-1133">Transmembrane helix</keyword>
<keyword evidence="1" id="KW-0812">Transmembrane</keyword>
<evidence type="ECO:0008006" key="4">
    <source>
        <dbReference type="Google" id="ProtNLM"/>
    </source>
</evidence>
<sequence>MYAEKHRHAEELYIRRTAAQRGAPTLRRALLCVDDNATTNYFGCTDGIRMSSTLTRGRTQVTPYGHHPDETTNGCAIAALFAALAGIVPAAIVLAWIAIRETARRPHEQGFGLAVAAIVIAVVEIAVVVVLLFSVGLPFGDWTAQ</sequence>
<keyword evidence="1" id="KW-0472">Membrane</keyword>
<dbReference type="GeneID" id="77172701"/>
<dbReference type="Proteomes" id="UP000183180">
    <property type="component" value="Unassembled WGS sequence"/>
</dbReference>
<dbReference type="AlphaFoldDB" id="A0A1H2H427"/>
<protein>
    <recommendedName>
        <fullName evidence="4">DUF4190 domain-containing protein</fullName>
    </recommendedName>
</protein>
<dbReference type="EMBL" id="FNLM01000034">
    <property type="protein sequence ID" value="SDU26479.1"/>
    <property type="molecule type" value="Genomic_DNA"/>
</dbReference>
<gene>
    <name evidence="2" type="ORF">SAMN04488548_134257</name>
</gene>
<accession>A0A1H2H427</accession>
<name>A0A1H2H427_9ACTN</name>
<reference evidence="2 3" key="1">
    <citation type="submission" date="2016-10" db="EMBL/GenBank/DDBJ databases">
        <authorList>
            <person name="de Groot N.N."/>
        </authorList>
    </citation>
    <scope>NUCLEOTIDE SEQUENCE [LARGE SCALE GENOMIC DNA]</scope>
    <source>
        <strain evidence="2 3">DSM 44215</strain>
    </source>
</reference>
<evidence type="ECO:0000313" key="3">
    <source>
        <dbReference type="Proteomes" id="UP000183180"/>
    </source>
</evidence>
<evidence type="ECO:0000313" key="2">
    <source>
        <dbReference type="EMBL" id="SDU26479.1"/>
    </source>
</evidence>
<feature type="transmembrane region" description="Helical" evidence="1">
    <location>
        <begin position="111"/>
        <end position="135"/>
    </location>
</feature>
<evidence type="ECO:0000256" key="1">
    <source>
        <dbReference type="SAM" id="Phobius"/>
    </source>
</evidence>